<evidence type="ECO:0000256" key="1">
    <source>
        <dbReference type="SAM" id="MobiDB-lite"/>
    </source>
</evidence>
<organism evidence="2 3">
    <name type="scientific">Frankliniella fusca</name>
    <dbReference type="NCBI Taxonomy" id="407009"/>
    <lineage>
        <taxon>Eukaryota</taxon>
        <taxon>Metazoa</taxon>
        <taxon>Ecdysozoa</taxon>
        <taxon>Arthropoda</taxon>
        <taxon>Hexapoda</taxon>
        <taxon>Insecta</taxon>
        <taxon>Pterygota</taxon>
        <taxon>Neoptera</taxon>
        <taxon>Paraneoptera</taxon>
        <taxon>Thysanoptera</taxon>
        <taxon>Terebrantia</taxon>
        <taxon>Thripoidea</taxon>
        <taxon>Thripidae</taxon>
        <taxon>Frankliniella</taxon>
    </lineage>
</organism>
<sequence>MKSLADLCKESLDRVKLASVLEVCREFLERERVLSTQGHNPYLERQNQAVAASSTGSSLHEDLALSSSSSVDDDQEGYADSNRRMFESDMESLAESLEAIEPPPVVFEGRARSFIIEGTPRHPCSKPRFPPRSNFLMDLEPRPPKPLKRPAEVTKKSPKKNKVIDAEAEARRNELLRRKKEEREEARRKREEVEARRNEVIKRKKEEEAERKREEALARAKEAERSAAREREKKEELMRERKRKLKDSEAEESQSECASTSSTGANSIELRGGRIKFDLSAKDFGDKIVKDLLKKQERDKAQSSRNPIQKAKGIGIRVENLQGKNVKHWCPVCRVICTNIKTHLNNPPAACREAHAGVDEQKVYDYCAAIFSRGLRGPVDTNEITEDLVALKGDKEKVKNYVDNLLSAFGVGVKKNDSTSFVPIYDMEEVFKKNKGPENDLQLEIENQADMMLQEEGE</sequence>
<dbReference type="Proteomes" id="UP001219518">
    <property type="component" value="Unassembled WGS sequence"/>
</dbReference>
<reference evidence="2" key="1">
    <citation type="submission" date="2021-07" db="EMBL/GenBank/DDBJ databases">
        <authorList>
            <person name="Catto M.A."/>
            <person name="Jacobson A."/>
            <person name="Kennedy G."/>
            <person name="Labadie P."/>
            <person name="Hunt B.G."/>
            <person name="Srinivasan R."/>
        </authorList>
    </citation>
    <scope>NUCLEOTIDE SEQUENCE</scope>
    <source>
        <strain evidence="2">PL_HMW_Pooled</strain>
        <tissue evidence="2">Head</tissue>
    </source>
</reference>
<keyword evidence="3" id="KW-1185">Reference proteome</keyword>
<feature type="compositionally biased region" description="Basic and acidic residues" evidence="1">
    <location>
        <begin position="219"/>
        <end position="239"/>
    </location>
</feature>
<name>A0AAE1HFG9_9NEOP</name>
<feature type="region of interest" description="Disordered" evidence="1">
    <location>
        <begin position="219"/>
        <end position="265"/>
    </location>
</feature>
<proteinExistence type="predicted"/>
<reference evidence="2" key="2">
    <citation type="journal article" date="2023" name="BMC Genomics">
        <title>Pest status, molecular evolution, and epigenetic factors derived from the genome assembly of Frankliniella fusca, a thysanopteran phytovirus vector.</title>
        <authorList>
            <person name="Catto M.A."/>
            <person name="Labadie P.E."/>
            <person name="Jacobson A.L."/>
            <person name="Kennedy G.G."/>
            <person name="Srinivasan R."/>
            <person name="Hunt B.G."/>
        </authorList>
    </citation>
    <scope>NUCLEOTIDE SEQUENCE</scope>
    <source>
        <strain evidence="2">PL_HMW_Pooled</strain>
    </source>
</reference>
<feature type="region of interest" description="Disordered" evidence="1">
    <location>
        <begin position="118"/>
        <end position="168"/>
    </location>
</feature>
<dbReference type="EMBL" id="JAHWGI010000995">
    <property type="protein sequence ID" value="KAK3920396.1"/>
    <property type="molecule type" value="Genomic_DNA"/>
</dbReference>
<accession>A0AAE1HFG9</accession>
<protein>
    <submittedName>
        <fullName evidence="2">Reticulocyte-binding protein 2-like protein a</fullName>
    </submittedName>
</protein>
<feature type="region of interest" description="Disordered" evidence="1">
    <location>
        <begin position="48"/>
        <end position="78"/>
    </location>
</feature>
<dbReference type="AlphaFoldDB" id="A0AAE1HFG9"/>
<gene>
    <name evidence="2" type="ORF">KUF71_009683</name>
</gene>
<comment type="caution">
    <text evidence="2">The sequence shown here is derived from an EMBL/GenBank/DDBJ whole genome shotgun (WGS) entry which is preliminary data.</text>
</comment>
<evidence type="ECO:0000313" key="2">
    <source>
        <dbReference type="EMBL" id="KAK3920396.1"/>
    </source>
</evidence>
<evidence type="ECO:0000313" key="3">
    <source>
        <dbReference type="Proteomes" id="UP001219518"/>
    </source>
</evidence>
<feature type="compositionally biased region" description="Basic and acidic residues" evidence="1">
    <location>
        <begin position="139"/>
        <end position="155"/>
    </location>
</feature>